<evidence type="ECO:0000313" key="1">
    <source>
        <dbReference type="EMBL" id="CAF2179564.1"/>
    </source>
</evidence>
<dbReference type="Proteomes" id="UP000663866">
    <property type="component" value="Unassembled WGS sequence"/>
</dbReference>
<gene>
    <name evidence="2" type="ORF">OVN521_LOCUS33157</name>
    <name evidence="1" type="ORF">WKI299_LOCUS33385</name>
</gene>
<dbReference type="Proteomes" id="UP000663856">
    <property type="component" value="Unassembled WGS sequence"/>
</dbReference>
<dbReference type="EMBL" id="CAJOBG010032055">
    <property type="protein sequence ID" value="CAF4360006.1"/>
    <property type="molecule type" value="Genomic_DNA"/>
</dbReference>
<evidence type="ECO:0000313" key="2">
    <source>
        <dbReference type="EMBL" id="CAF4360006.1"/>
    </source>
</evidence>
<accession>A0A820LNV9</accession>
<reference evidence="2" key="1">
    <citation type="submission" date="2021-02" db="EMBL/GenBank/DDBJ databases">
        <authorList>
            <person name="Nowell W R."/>
        </authorList>
    </citation>
    <scope>NUCLEOTIDE SEQUENCE</scope>
</reference>
<dbReference type="EMBL" id="CAJNRF010015770">
    <property type="protein sequence ID" value="CAF2179564.1"/>
    <property type="molecule type" value="Genomic_DNA"/>
</dbReference>
<keyword evidence="3" id="KW-1185">Reference proteome</keyword>
<name>A0A820LNV9_9BILA</name>
<evidence type="ECO:0000313" key="3">
    <source>
        <dbReference type="Proteomes" id="UP000663866"/>
    </source>
</evidence>
<protein>
    <submittedName>
        <fullName evidence="2">Uncharacterized protein</fullName>
    </submittedName>
</protein>
<organism evidence="2 3">
    <name type="scientific">Rotaria magnacalcarata</name>
    <dbReference type="NCBI Taxonomy" id="392030"/>
    <lineage>
        <taxon>Eukaryota</taxon>
        <taxon>Metazoa</taxon>
        <taxon>Spiralia</taxon>
        <taxon>Gnathifera</taxon>
        <taxon>Rotifera</taxon>
        <taxon>Eurotatoria</taxon>
        <taxon>Bdelloidea</taxon>
        <taxon>Philodinida</taxon>
        <taxon>Philodinidae</taxon>
        <taxon>Rotaria</taxon>
    </lineage>
</organism>
<proteinExistence type="predicted"/>
<comment type="caution">
    <text evidence="2">The sequence shown here is derived from an EMBL/GenBank/DDBJ whole genome shotgun (WGS) entry which is preliminary data.</text>
</comment>
<sequence>MLTRLSSKHFLCVPSIVDFDNEQSTICWIGSNINIEDNQRVMTDKMDNIVLNQCDHMFENNYPIDLRIPSKKLVYIQILLCNNFRFFVQALDSNEFVTTSKASKLSIKILNSNDLNNQQPVRCDLSQSNVLSSNYTNLSEAQTINLKCLNSIVYTQQSQRYYCPKRCTGSLPIINPIRITDDCLKLPIVKTQSRRNCRRRQKRALQKGKHINTCKCSSTTDLNK</sequence>
<dbReference type="AlphaFoldDB" id="A0A820LNV9"/>